<comment type="cofactor">
    <cofactor evidence="1">
        <name>pyridoxal 5'-phosphate</name>
        <dbReference type="ChEBI" id="CHEBI:597326"/>
    </cofactor>
</comment>
<dbReference type="EMBL" id="QGGR01000024">
    <property type="protein sequence ID" value="PWK36090.1"/>
    <property type="molecule type" value="Genomic_DNA"/>
</dbReference>
<evidence type="ECO:0000256" key="5">
    <source>
        <dbReference type="ARBA" id="ARBA00022898"/>
    </source>
</evidence>
<dbReference type="GO" id="GO:0006520">
    <property type="term" value="P:amino acid metabolic process"/>
    <property type="evidence" value="ECO:0007669"/>
    <property type="project" value="InterPro"/>
</dbReference>
<name>A0A316FEN3_9ACTN</name>
<evidence type="ECO:0000313" key="8">
    <source>
        <dbReference type="Proteomes" id="UP000245697"/>
    </source>
</evidence>
<sequence length="401" mass="43402">MTGPALRAAHGQRPVDRLHRQSAFAVQHRADEMARSGREIFQLGLGEPDLPTPSYIVTAMADSARRGDTGYTQPAGDPAVRSRLARHYSERLGHPLGPNNILLVPGSNMALHFALLALAEPGDEVLIPDPGYPVYAELTRLADAVPVGYRLRAENGFQPDIADLAALLNARTRLIVLNSPHNPTGTSLPAGFGPRLAELVGSYDCHVLRDEAYRSLNFDGVDADRELSALPADRVIVAETLSKSHAMCGWRAGVVLVPDALAADFAVLMTNTNCCMPAFVQQALVPALTSTESQRVAAGYAAVHRERRDLTVRRLRAMPGLSLVAPTGSLYAFPDIRATGLSDGEFAQRLLEETGVVVMPGHIFGTGGQGYVRVAFTRSPQQLTAAFDRMHLFLQRTMEER</sequence>
<feature type="domain" description="Aminotransferase class I/classII large" evidence="6">
    <location>
        <begin position="39"/>
        <end position="389"/>
    </location>
</feature>
<dbReference type="Proteomes" id="UP000245697">
    <property type="component" value="Unassembled WGS sequence"/>
</dbReference>
<dbReference type="Pfam" id="PF00155">
    <property type="entry name" value="Aminotran_1_2"/>
    <property type="match status" value="1"/>
</dbReference>
<keyword evidence="3 7" id="KW-0032">Aminotransferase</keyword>
<dbReference type="Gene3D" id="3.40.640.10">
    <property type="entry name" value="Type I PLP-dependent aspartate aminotransferase-like (Major domain)"/>
    <property type="match status" value="1"/>
</dbReference>
<accession>A0A316FEN3</accession>
<protein>
    <submittedName>
        <fullName evidence="7">Aspartate/methionine/tyrosine aminotransferase</fullName>
    </submittedName>
</protein>
<dbReference type="InterPro" id="IPR050596">
    <property type="entry name" value="AspAT/PAT-like"/>
</dbReference>
<proteinExistence type="inferred from homology"/>
<reference evidence="7 8" key="1">
    <citation type="submission" date="2018-05" db="EMBL/GenBank/DDBJ databases">
        <title>Genomic Encyclopedia of Archaeal and Bacterial Type Strains, Phase II (KMG-II): from individual species to whole genera.</title>
        <authorList>
            <person name="Goeker M."/>
        </authorList>
    </citation>
    <scope>NUCLEOTIDE SEQUENCE [LARGE SCALE GENOMIC DNA]</scope>
    <source>
        <strain evidence="7 8">DSM 45184</strain>
    </source>
</reference>
<evidence type="ECO:0000259" key="6">
    <source>
        <dbReference type="Pfam" id="PF00155"/>
    </source>
</evidence>
<dbReference type="SUPFAM" id="SSF53383">
    <property type="entry name" value="PLP-dependent transferases"/>
    <property type="match status" value="1"/>
</dbReference>
<dbReference type="PANTHER" id="PTHR46383">
    <property type="entry name" value="ASPARTATE AMINOTRANSFERASE"/>
    <property type="match status" value="1"/>
</dbReference>
<dbReference type="GO" id="GO:0030170">
    <property type="term" value="F:pyridoxal phosphate binding"/>
    <property type="evidence" value="ECO:0007669"/>
    <property type="project" value="InterPro"/>
</dbReference>
<keyword evidence="8" id="KW-1185">Reference proteome</keyword>
<evidence type="ECO:0000256" key="1">
    <source>
        <dbReference type="ARBA" id="ARBA00001933"/>
    </source>
</evidence>
<dbReference type="PANTHER" id="PTHR46383:SF1">
    <property type="entry name" value="ASPARTATE AMINOTRANSFERASE"/>
    <property type="match status" value="1"/>
</dbReference>
<comment type="similarity">
    <text evidence="2">Belongs to the class-I pyridoxal-phosphate-dependent aminotransferase family.</text>
</comment>
<keyword evidence="5" id="KW-0663">Pyridoxal phosphate</keyword>
<comment type="caution">
    <text evidence="7">The sequence shown here is derived from an EMBL/GenBank/DDBJ whole genome shotgun (WGS) entry which is preliminary data.</text>
</comment>
<gene>
    <name evidence="7" type="ORF">BC793_12471</name>
</gene>
<evidence type="ECO:0000256" key="4">
    <source>
        <dbReference type="ARBA" id="ARBA00022679"/>
    </source>
</evidence>
<dbReference type="AlphaFoldDB" id="A0A316FEN3"/>
<evidence type="ECO:0000256" key="3">
    <source>
        <dbReference type="ARBA" id="ARBA00022576"/>
    </source>
</evidence>
<dbReference type="InterPro" id="IPR004839">
    <property type="entry name" value="Aminotransferase_I/II_large"/>
</dbReference>
<dbReference type="GO" id="GO:0008483">
    <property type="term" value="F:transaminase activity"/>
    <property type="evidence" value="ECO:0007669"/>
    <property type="project" value="UniProtKB-KW"/>
</dbReference>
<dbReference type="InterPro" id="IPR015424">
    <property type="entry name" value="PyrdxlP-dep_Trfase"/>
</dbReference>
<keyword evidence="4 7" id="KW-0808">Transferase</keyword>
<dbReference type="InterPro" id="IPR015421">
    <property type="entry name" value="PyrdxlP-dep_Trfase_major"/>
</dbReference>
<evidence type="ECO:0000256" key="2">
    <source>
        <dbReference type="ARBA" id="ARBA00007441"/>
    </source>
</evidence>
<evidence type="ECO:0000313" key="7">
    <source>
        <dbReference type="EMBL" id="PWK36090.1"/>
    </source>
</evidence>
<dbReference type="CDD" id="cd00609">
    <property type="entry name" value="AAT_like"/>
    <property type="match status" value="1"/>
</dbReference>
<organism evidence="7 8">
    <name type="scientific">Actinoplanes xinjiangensis</name>
    <dbReference type="NCBI Taxonomy" id="512350"/>
    <lineage>
        <taxon>Bacteria</taxon>
        <taxon>Bacillati</taxon>
        <taxon>Actinomycetota</taxon>
        <taxon>Actinomycetes</taxon>
        <taxon>Micromonosporales</taxon>
        <taxon>Micromonosporaceae</taxon>
        <taxon>Actinoplanes</taxon>
    </lineage>
</organism>